<accession>A0A956N9B2</accession>
<evidence type="ECO:0000313" key="4">
    <source>
        <dbReference type="Proteomes" id="UP000739538"/>
    </source>
</evidence>
<reference evidence="3" key="1">
    <citation type="submission" date="2020-04" db="EMBL/GenBank/DDBJ databases">
        <authorList>
            <person name="Zhang T."/>
        </authorList>
    </citation>
    <scope>NUCLEOTIDE SEQUENCE</scope>
    <source>
        <strain evidence="3">HKST-UBA02</strain>
    </source>
</reference>
<dbReference type="InterPro" id="IPR036217">
    <property type="entry name" value="MethylDNA_cys_MeTrfase_DNAb"/>
</dbReference>
<dbReference type="SUPFAM" id="SSF46767">
    <property type="entry name" value="Methylated DNA-protein cysteine methyltransferase, C-terminal domain"/>
    <property type="match status" value="1"/>
</dbReference>
<dbReference type="InterPro" id="IPR052520">
    <property type="entry name" value="ATL_DNA_repair"/>
</dbReference>
<dbReference type="InterPro" id="IPR036388">
    <property type="entry name" value="WH-like_DNA-bd_sf"/>
</dbReference>
<dbReference type="EMBL" id="JAGQHS010000013">
    <property type="protein sequence ID" value="MCA9754967.1"/>
    <property type="molecule type" value="Genomic_DNA"/>
</dbReference>
<evidence type="ECO:0000256" key="1">
    <source>
        <dbReference type="ARBA" id="ARBA00022763"/>
    </source>
</evidence>
<reference evidence="3" key="2">
    <citation type="journal article" date="2021" name="Microbiome">
        <title>Successional dynamics and alternative stable states in a saline activated sludge microbial community over 9 years.</title>
        <authorList>
            <person name="Wang Y."/>
            <person name="Ye J."/>
            <person name="Ju F."/>
            <person name="Liu L."/>
            <person name="Boyd J.A."/>
            <person name="Deng Y."/>
            <person name="Parks D.H."/>
            <person name="Jiang X."/>
            <person name="Yin X."/>
            <person name="Woodcroft B.J."/>
            <person name="Tyson G.W."/>
            <person name="Hugenholtz P."/>
            <person name="Polz M.F."/>
            <person name="Zhang T."/>
        </authorList>
    </citation>
    <scope>NUCLEOTIDE SEQUENCE</scope>
    <source>
        <strain evidence="3">HKST-UBA02</strain>
    </source>
</reference>
<dbReference type="PANTHER" id="PTHR42942:SF1">
    <property type="entry name" value="ALKYLTRANSFERASE-LIKE PROTEIN 1"/>
    <property type="match status" value="1"/>
</dbReference>
<organism evidence="3 4">
    <name type="scientific">Eiseniibacteriota bacterium</name>
    <dbReference type="NCBI Taxonomy" id="2212470"/>
    <lineage>
        <taxon>Bacteria</taxon>
        <taxon>Candidatus Eiseniibacteriota</taxon>
    </lineage>
</organism>
<dbReference type="GO" id="GO:0006281">
    <property type="term" value="P:DNA repair"/>
    <property type="evidence" value="ECO:0007669"/>
    <property type="project" value="InterPro"/>
</dbReference>
<name>A0A956N9B2_UNCEI</name>
<dbReference type="GO" id="GO:0003824">
    <property type="term" value="F:catalytic activity"/>
    <property type="evidence" value="ECO:0007669"/>
    <property type="project" value="InterPro"/>
</dbReference>
<evidence type="ECO:0000313" key="3">
    <source>
        <dbReference type="EMBL" id="MCA9754967.1"/>
    </source>
</evidence>
<dbReference type="AlphaFoldDB" id="A0A956N9B2"/>
<evidence type="ECO:0000259" key="2">
    <source>
        <dbReference type="Pfam" id="PF01035"/>
    </source>
</evidence>
<dbReference type="CDD" id="cd06445">
    <property type="entry name" value="ATase"/>
    <property type="match status" value="1"/>
</dbReference>
<dbReference type="InterPro" id="IPR014048">
    <property type="entry name" value="MethylDNA_cys_MeTrfase_DNA-bd"/>
</dbReference>
<dbReference type="Gene3D" id="1.10.10.10">
    <property type="entry name" value="Winged helix-like DNA-binding domain superfamily/Winged helix DNA-binding domain"/>
    <property type="match status" value="1"/>
</dbReference>
<dbReference type="Proteomes" id="UP000739538">
    <property type="component" value="Unassembled WGS sequence"/>
</dbReference>
<protein>
    <submittedName>
        <fullName evidence="3">MGMT family protein</fullName>
    </submittedName>
</protein>
<proteinExistence type="predicted"/>
<dbReference type="PANTHER" id="PTHR42942">
    <property type="entry name" value="6-O-METHYLGUANINE DNA METHYLTRANSFERASE"/>
    <property type="match status" value="1"/>
</dbReference>
<comment type="caution">
    <text evidence="3">The sequence shown here is derived from an EMBL/GenBank/DDBJ whole genome shotgun (WGS) entry which is preliminary data.</text>
</comment>
<keyword evidence="1" id="KW-0227">DNA damage</keyword>
<sequence>MSTSYERIYAVVKRIPRGRVATYGQVADLAGLHGHARQVGYALHATPAHVRIPWQRVVNSKGEISLRPHEGGGDLQAALLEAEGVEFSAAGRIDLDRYQWKPRRVRIDR</sequence>
<dbReference type="Pfam" id="PF01035">
    <property type="entry name" value="DNA_binding_1"/>
    <property type="match status" value="1"/>
</dbReference>
<feature type="domain" description="Methylated-DNA-[protein]-cysteine S-methyltransferase DNA binding" evidence="2">
    <location>
        <begin position="5"/>
        <end position="85"/>
    </location>
</feature>
<gene>
    <name evidence="3" type="ORF">KDA27_04125</name>
</gene>